<dbReference type="EMBL" id="JTGH01000010">
    <property type="protein sequence ID" value="KIF60318.1"/>
    <property type="molecule type" value="Genomic_DNA"/>
</dbReference>
<dbReference type="InterPro" id="IPR005467">
    <property type="entry name" value="His_kinase_dom"/>
</dbReference>
<evidence type="ECO:0000259" key="8">
    <source>
        <dbReference type="PROSITE" id="PS50109"/>
    </source>
</evidence>
<dbReference type="InterPro" id="IPR003594">
    <property type="entry name" value="HATPase_dom"/>
</dbReference>
<feature type="coiled-coil region" evidence="7">
    <location>
        <begin position="122"/>
        <end position="156"/>
    </location>
</feature>
<dbReference type="CDD" id="cd00082">
    <property type="entry name" value="HisKA"/>
    <property type="match status" value="1"/>
</dbReference>
<keyword evidence="3" id="KW-0597">Phosphoprotein</keyword>
<dbReference type="RefSeq" id="WP_039768420.1">
    <property type="nucleotide sequence ID" value="NZ_JTGH01000010.1"/>
</dbReference>
<dbReference type="CDD" id="cd00130">
    <property type="entry name" value="PAS"/>
    <property type="match status" value="1"/>
</dbReference>
<comment type="caution">
    <text evidence="9">The sequence shown here is derived from an EMBL/GenBank/DDBJ whole genome shotgun (WGS) entry which is preliminary data.</text>
</comment>
<dbReference type="PANTHER" id="PTHR42878:SF13">
    <property type="entry name" value="HISTIDINE KINASE"/>
    <property type="match status" value="1"/>
</dbReference>
<dbReference type="InterPro" id="IPR003661">
    <property type="entry name" value="HisK_dim/P_dom"/>
</dbReference>
<keyword evidence="5 9" id="KW-0418">Kinase</keyword>
<dbReference type="InterPro" id="IPR036097">
    <property type="entry name" value="HisK_dim/P_sf"/>
</dbReference>
<dbReference type="Proteomes" id="UP000031587">
    <property type="component" value="Unassembled WGS sequence"/>
</dbReference>
<dbReference type="InterPro" id="IPR035965">
    <property type="entry name" value="PAS-like_dom_sf"/>
</dbReference>
<dbReference type="InterPro" id="IPR000014">
    <property type="entry name" value="PAS"/>
</dbReference>
<dbReference type="Pfam" id="PF13426">
    <property type="entry name" value="PAS_9"/>
    <property type="match status" value="1"/>
</dbReference>
<dbReference type="InterPro" id="IPR050351">
    <property type="entry name" value="BphY/WalK/GraS-like"/>
</dbReference>
<reference evidence="9 10" key="1">
    <citation type="submission" date="2014-11" db="EMBL/GenBank/DDBJ databases">
        <title>Draft genome sequence of Pseudomonas fluorescens strains SF4c SF39a.</title>
        <authorList>
            <person name="Underwood G.E."/>
            <person name="Ly L.K."/>
            <person name="Bitzer A.S."/>
            <person name="Godino A."/>
            <person name="Bucci V."/>
            <person name="Fischer S."/>
            <person name="Silby M.W."/>
        </authorList>
    </citation>
    <scope>NUCLEOTIDE SEQUENCE [LARGE SCALE GENOMIC DNA]</scope>
    <source>
        <strain evidence="9 10">SF4c</strain>
    </source>
</reference>
<sequence>MAGETYLIPDPQSLFDDAPCGLIVTREDGSILRANKTFCAWVGWERTELEGRRFQDLLTMGGRIFHQTHWAPLIRMQGSVAEVKLDVVRRDKILISMLLNGVRQQYETGVVYQLALFCTTDRDQYERELLKARQLAEELLANKVAADAALSQAQAKLNKAYEKAQRRALFAEQMVAIVSHDLKNPLTAIKMAAEILGRKMPDGKEKLMLNHISSSTDRAHRMITGLLDFALARVGRGISVTRTAIDLHSVVALSIAELRVAFPGVDLKHHPVGQGNVELDADRIQQIIGNLVANSAAYGDLTKPITVFSSLDVNRASISVHNFGAPIPESARPKLFEPMTRGSDQDSQNRSVGLGLFIVREIAMAHGGDIAVNSTTDEGTTFTVDFPRISPPSGGEG</sequence>
<gene>
    <name evidence="9" type="ORF">QS95_12455</name>
</gene>
<dbReference type="PANTHER" id="PTHR42878">
    <property type="entry name" value="TWO-COMPONENT HISTIDINE KINASE"/>
    <property type="match status" value="1"/>
</dbReference>
<dbReference type="Pfam" id="PF00512">
    <property type="entry name" value="HisKA"/>
    <property type="match status" value="1"/>
</dbReference>
<dbReference type="Gene3D" id="1.10.287.130">
    <property type="match status" value="1"/>
</dbReference>
<dbReference type="Gene3D" id="3.30.450.20">
    <property type="entry name" value="PAS domain"/>
    <property type="match status" value="1"/>
</dbReference>
<dbReference type="Gene3D" id="3.30.565.10">
    <property type="entry name" value="Histidine kinase-like ATPase, C-terminal domain"/>
    <property type="match status" value="1"/>
</dbReference>
<evidence type="ECO:0000313" key="9">
    <source>
        <dbReference type="EMBL" id="KIF60318.1"/>
    </source>
</evidence>
<dbReference type="GO" id="GO:0000155">
    <property type="term" value="F:phosphorelay sensor kinase activity"/>
    <property type="evidence" value="ECO:0007669"/>
    <property type="project" value="InterPro"/>
</dbReference>
<dbReference type="SUPFAM" id="SSF55785">
    <property type="entry name" value="PYP-like sensor domain (PAS domain)"/>
    <property type="match status" value="1"/>
</dbReference>
<dbReference type="SUPFAM" id="SSF47384">
    <property type="entry name" value="Homodimeric domain of signal transducing histidine kinase"/>
    <property type="match status" value="1"/>
</dbReference>
<evidence type="ECO:0000256" key="7">
    <source>
        <dbReference type="SAM" id="Coils"/>
    </source>
</evidence>
<evidence type="ECO:0000256" key="4">
    <source>
        <dbReference type="ARBA" id="ARBA00022679"/>
    </source>
</evidence>
<keyword evidence="6" id="KW-0472">Membrane</keyword>
<keyword evidence="4" id="KW-0808">Transferase</keyword>
<organism evidence="9 10">
    <name type="scientific">Pseudomonas fluorescens</name>
    <dbReference type="NCBI Taxonomy" id="294"/>
    <lineage>
        <taxon>Bacteria</taxon>
        <taxon>Pseudomonadati</taxon>
        <taxon>Pseudomonadota</taxon>
        <taxon>Gammaproteobacteria</taxon>
        <taxon>Pseudomonadales</taxon>
        <taxon>Pseudomonadaceae</taxon>
        <taxon>Pseudomonas</taxon>
    </lineage>
</organism>
<dbReference type="GO" id="GO:0030295">
    <property type="term" value="F:protein kinase activator activity"/>
    <property type="evidence" value="ECO:0007669"/>
    <property type="project" value="TreeGrafter"/>
</dbReference>
<accession>A0AAE2A7P1</accession>
<dbReference type="GO" id="GO:0007234">
    <property type="term" value="P:osmosensory signaling via phosphorelay pathway"/>
    <property type="evidence" value="ECO:0007669"/>
    <property type="project" value="TreeGrafter"/>
</dbReference>
<dbReference type="Pfam" id="PF02518">
    <property type="entry name" value="HATPase_c"/>
    <property type="match status" value="1"/>
</dbReference>
<dbReference type="InterPro" id="IPR004358">
    <property type="entry name" value="Sig_transdc_His_kin-like_C"/>
</dbReference>
<comment type="catalytic activity">
    <reaction evidence="1">
        <text>ATP + protein L-histidine = ADP + protein N-phospho-L-histidine.</text>
        <dbReference type="EC" id="2.7.13.3"/>
    </reaction>
</comment>
<protein>
    <recommendedName>
        <fullName evidence="2">histidine kinase</fullName>
        <ecNumber evidence="2">2.7.13.3</ecNumber>
    </recommendedName>
</protein>
<dbReference type="EC" id="2.7.13.3" evidence="2"/>
<evidence type="ECO:0000256" key="3">
    <source>
        <dbReference type="ARBA" id="ARBA00022553"/>
    </source>
</evidence>
<dbReference type="SUPFAM" id="SSF55874">
    <property type="entry name" value="ATPase domain of HSP90 chaperone/DNA topoisomerase II/histidine kinase"/>
    <property type="match status" value="1"/>
</dbReference>
<dbReference type="SMART" id="SM00388">
    <property type="entry name" value="HisKA"/>
    <property type="match status" value="1"/>
</dbReference>
<evidence type="ECO:0000313" key="10">
    <source>
        <dbReference type="Proteomes" id="UP000031587"/>
    </source>
</evidence>
<dbReference type="GO" id="GO:0000156">
    <property type="term" value="F:phosphorelay response regulator activity"/>
    <property type="evidence" value="ECO:0007669"/>
    <property type="project" value="TreeGrafter"/>
</dbReference>
<evidence type="ECO:0000256" key="1">
    <source>
        <dbReference type="ARBA" id="ARBA00000085"/>
    </source>
</evidence>
<dbReference type="CDD" id="cd00075">
    <property type="entry name" value="HATPase"/>
    <property type="match status" value="1"/>
</dbReference>
<dbReference type="GO" id="GO:0016020">
    <property type="term" value="C:membrane"/>
    <property type="evidence" value="ECO:0007669"/>
    <property type="project" value="UniProtKB-SubCell"/>
</dbReference>
<dbReference type="InterPro" id="IPR036890">
    <property type="entry name" value="HATPase_C_sf"/>
</dbReference>
<dbReference type="SMART" id="SM00091">
    <property type="entry name" value="PAS"/>
    <property type="match status" value="1"/>
</dbReference>
<dbReference type="PRINTS" id="PR00344">
    <property type="entry name" value="BCTRLSENSOR"/>
</dbReference>
<proteinExistence type="predicted"/>
<name>A0AAE2A7P1_PSEFL</name>
<feature type="domain" description="Histidine kinase" evidence="8">
    <location>
        <begin position="177"/>
        <end position="390"/>
    </location>
</feature>
<evidence type="ECO:0000256" key="5">
    <source>
        <dbReference type="ARBA" id="ARBA00022777"/>
    </source>
</evidence>
<evidence type="ECO:0000256" key="2">
    <source>
        <dbReference type="ARBA" id="ARBA00012438"/>
    </source>
</evidence>
<keyword evidence="7" id="KW-0175">Coiled coil</keyword>
<dbReference type="SMART" id="SM00387">
    <property type="entry name" value="HATPase_c"/>
    <property type="match status" value="1"/>
</dbReference>
<dbReference type="NCBIfam" id="TIGR00229">
    <property type="entry name" value="sensory_box"/>
    <property type="match status" value="1"/>
</dbReference>
<evidence type="ECO:0000256" key="6">
    <source>
        <dbReference type="ARBA" id="ARBA00023136"/>
    </source>
</evidence>
<dbReference type="PROSITE" id="PS50109">
    <property type="entry name" value="HIS_KIN"/>
    <property type="match status" value="1"/>
</dbReference>
<dbReference type="AlphaFoldDB" id="A0AAE2A7P1"/>